<dbReference type="Proteomes" id="UP000248198">
    <property type="component" value="Unassembled WGS sequence"/>
</dbReference>
<proteinExistence type="predicted"/>
<gene>
    <name evidence="1" type="ORF">B0O44_102156</name>
</gene>
<evidence type="ECO:0000313" key="1">
    <source>
        <dbReference type="EMBL" id="PYF75604.1"/>
    </source>
</evidence>
<accession>A0A318UGL9</accession>
<reference evidence="1 2" key="1">
    <citation type="submission" date="2018-06" db="EMBL/GenBank/DDBJ databases">
        <title>Genomic Encyclopedia of Archaeal and Bacterial Type Strains, Phase II (KMG-II): from individual species to whole genera.</title>
        <authorList>
            <person name="Goeker M."/>
        </authorList>
    </citation>
    <scope>NUCLEOTIDE SEQUENCE [LARGE SCALE GENOMIC DNA]</scope>
    <source>
        <strain evidence="1 2">DSM 27372</strain>
    </source>
</reference>
<keyword evidence="2" id="KW-1185">Reference proteome</keyword>
<protein>
    <submittedName>
        <fullName evidence="1">Uncharacterized protein</fullName>
    </submittedName>
</protein>
<sequence length="52" mass="5888">MGLVGFFVFGNNLHKKAVKINLIYTLIKKGSMVILLPFLIKKNAFIVLLKLQ</sequence>
<evidence type="ECO:0000313" key="2">
    <source>
        <dbReference type="Proteomes" id="UP000248198"/>
    </source>
</evidence>
<organism evidence="1 2">
    <name type="scientific">Pedobacter nutrimenti</name>
    <dbReference type="NCBI Taxonomy" id="1241337"/>
    <lineage>
        <taxon>Bacteria</taxon>
        <taxon>Pseudomonadati</taxon>
        <taxon>Bacteroidota</taxon>
        <taxon>Sphingobacteriia</taxon>
        <taxon>Sphingobacteriales</taxon>
        <taxon>Sphingobacteriaceae</taxon>
        <taxon>Pedobacter</taxon>
    </lineage>
</organism>
<name>A0A318UGL9_9SPHI</name>
<dbReference type="AlphaFoldDB" id="A0A318UGL9"/>
<dbReference type="EMBL" id="QKLU01000002">
    <property type="protein sequence ID" value="PYF75604.1"/>
    <property type="molecule type" value="Genomic_DNA"/>
</dbReference>
<comment type="caution">
    <text evidence="1">The sequence shown here is derived from an EMBL/GenBank/DDBJ whole genome shotgun (WGS) entry which is preliminary data.</text>
</comment>